<dbReference type="OrthoDB" id="25146at10239"/>
<name>S0A2K7_9CAUD</name>
<accession>S0A2K7</accession>
<dbReference type="EMBL" id="KC821618">
    <property type="protein sequence ID" value="AGO48443.1"/>
    <property type="molecule type" value="Genomic_DNA"/>
</dbReference>
<dbReference type="GeneID" id="16797007"/>
<keyword evidence="2" id="KW-1185">Reference proteome</keyword>
<proteinExistence type="predicted"/>
<reference evidence="2" key="2">
    <citation type="submission" date="2013-03" db="EMBL/GenBank/DDBJ databases">
        <title>The Cellulophaga phages: a novel, diverse, and globally ubiquitous model system.</title>
        <authorList>
            <person name="Holmfeldt K."/>
            <person name="Solonenko N."/>
            <person name="Shah M."/>
            <person name="Corrier K."/>
            <person name="Riemann L."/>
            <person name="VerBerkmoes N.C."/>
            <person name="Sullivan M.B."/>
        </authorList>
    </citation>
    <scope>NUCLEOTIDE SEQUENCE [LARGE SCALE GENOMIC DNA]</scope>
</reference>
<gene>
    <name evidence="1" type="ORF">Phi10:1_gp103</name>
</gene>
<dbReference type="RefSeq" id="YP_008242021.1">
    <property type="nucleotide sequence ID" value="NC_021802.1"/>
</dbReference>
<sequence length="52" mass="5960">MTDDEWYDAVFKVGSIQDVIDLKNILIKEGDYLLVAACDGRIKELRIKNLDC</sequence>
<dbReference type="KEGG" id="vg:16797007"/>
<evidence type="ECO:0000313" key="2">
    <source>
        <dbReference type="Proteomes" id="UP000014711"/>
    </source>
</evidence>
<evidence type="ECO:0000313" key="1">
    <source>
        <dbReference type="EMBL" id="AGO48443.1"/>
    </source>
</evidence>
<organism evidence="1 2">
    <name type="scientific">Cellulophaga phage phi10:1</name>
    <dbReference type="NCBI Taxonomy" id="1327981"/>
    <lineage>
        <taxon>Viruses</taxon>
        <taxon>Duplodnaviria</taxon>
        <taxon>Heunggongvirae</taxon>
        <taxon>Uroviricota</taxon>
        <taxon>Caudoviricetes</taxon>
        <taxon>Assiduviridae</taxon>
        <taxon>Cebadecemvirus</taxon>
        <taxon>Cebadecemvirus phi10una</taxon>
    </lineage>
</organism>
<protein>
    <submittedName>
        <fullName evidence="1">Uncharacterized protein</fullName>
    </submittedName>
</protein>
<dbReference type="Proteomes" id="UP000014711">
    <property type="component" value="Segment"/>
</dbReference>
<reference evidence="1 2" key="1">
    <citation type="journal article" date="2013" name="Proc. Natl. Acad. Sci. U.S.A.">
        <title>Twelve previously unknown phage genera are ubiquitous in global oceans.</title>
        <authorList>
            <person name="Holmfeldt K."/>
            <person name="Solonenko N."/>
            <person name="Shah M."/>
            <person name="Corrier K."/>
            <person name="Riemann L."/>
            <person name="Verberkmoes N.C."/>
            <person name="Sullivan M.B."/>
        </authorList>
    </citation>
    <scope>NUCLEOTIDE SEQUENCE [LARGE SCALE GENOMIC DNA]</scope>
    <source>
        <strain evidence="1">Phi10:1</strain>
    </source>
</reference>